<dbReference type="OrthoDB" id="5450317at2"/>
<dbReference type="Pfam" id="PF04909">
    <property type="entry name" value="Amidohydro_2"/>
    <property type="match status" value="1"/>
</dbReference>
<dbReference type="GO" id="GO:0016787">
    <property type="term" value="F:hydrolase activity"/>
    <property type="evidence" value="ECO:0007669"/>
    <property type="project" value="InterPro"/>
</dbReference>
<organism evidence="3 4">
    <name type="scientific">Hoyosella subflava (strain DSM 45089 / JCM 17490 / NBRC 109087 / DQS3-9A1)</name>
    <name type="common">Amycolicicoccus subflavus</name>
    <dbReference type="NCBI Taxonomy" id="443218"/>
    <lineage>
        <taxon>Bacteria</taxon>
        <taxon>Bacillati</taxon>
        <taxon>Actinomycetota</taxon>
        <taxon>Actinomycetes</taxon>
        <taxon>Mycobacteriales</taxon>
        <taxon>Hoyosellaceae</taxon>
        <taxon>Hoyosella</taxon>
    </lineage>
</organism>
<reference evidence="3 4" key="1">
    <citation type="journal article" date="2011" name="J. Bacteriol.">
        <title>Complete genome sequence of Amycolicicoccus subflavus DQS3-9A1T, an actinomycete isolated from crude oil-polluted soil.</title>
        <authorList>
            <person name="Cai M."/>
            <person name="Chen W.M."/>
            <person name="Nie Y."/>
            <person name="Chi C.Q."/>
            <person name="Wang Y.N."/>
            <person name="Tang Y.Q."/>
            <person name="Li G.Y."/>
            <person name="Wu X.L."/>
        </authorList>
    </citation>
    <scope>NUCLEOTIDE SEQUENCE [LARGE SCALE GENOMIC DNA]</scope>
    <source>
        <strain evidence="4">DSM 45089 / DQS3-9A1</strain>
    </source>
</reference>
<dbReference type="RefSeq" id="WP_013807157.1">
    <property type="nucleotide sequence ID" value="NC_015564.1"/>
</dbReference>
<keyword evidence="4" id="KW-1185">Reference proteome</keyword>
<evidence type="ECO:0000256" key="1">
    <source>
        <dbReference type="ARBA" id="ARBA00038310"/>
    </source>
</evidence>
<dbReference type="SUPFAM" id="SSF51556">
    <property type="entry name" value="Metallo-dependent hydrolases"/>
    <property type="match status" value="1"/>
</dbReference>
<sequence>MNSPWPVAMIDPHIHQWDPYTTPRHTTRKARLFRPLPQIPRALRWTAPRSDREFIGHPHHAMKPYLPSDYQRDAGQLPVTSVVHIEAAWQASGHLGGVGETRWVAALPFGQDGFPQLGAIVVHADPRWEDAGDVLDAHIAVSPLVRGVRFSASNHPDPAVRDFCSRPGVLCDPSFLRGFAALADRNLSFEMWLYSHQLPDAVVLAREYPQTTFVLDHYATPVGLFGPRGSHTGTTVRDRSSLFAQWRDDIAALAQLPNVVAKHSGLGMPLLGGDPRRPIDVAQLPKVVDRSAPLIRHLHDSFGSDRTMWASNYPIDKPVHTIAASARVLLEVLGGDAHPQKLFHDVAERTYGAVSGPEQQ</sequence>
<dbReference type="STRING" id="443218.AS9A_2361"/>
<dbReference type="Gene3D" id="3.20.20.140">
    <property type="entry name" value="Metal-dependent hydrolases"/>
    <property type="match status" value="1"/>
</dbReference>
<evidence type="ECO:0000313" key="3">
    <source>
        <dbReference type="EMBL" id="AEF40808.1"/>
    </source>
</evidence>
<name>F6ERZ3_HOYSD</name>
<evidence type="ECO:0000313" key="4">
    <source>
        <dbReference type="Proteomes" id="UP000009235"/>
    </source>
</evidence>
<dbReference type="InterPro" id="IPR006680">
    <property type="entry name" value="Amidohydro-rel"/>
</dbReference>
<dbReference type="AlphaFoldDB" id="F6ERZ3"/>
<dbReference type="HOGENOM" id="CLU_044590_3_1_11"/>
<dbReference type="KEGG" id="asd:AS9A_2361"/>
<dbReference type="InterPro" id="IPR052350">
    <property type="entry name" value="Metallo-dep_Lactonases"/>
</dbReference>
<dbReference type="Proteomes" id="UP000009235">
    <property type="component" value="Chromosome"/>
</dbReference>
<feature type="domain" description="Amidohydrolase-related" evidence="2">
    <location>
        <begin position="10"/>
        <end position="352"/>
    </location>
</feature>
<evidence type="ECO:0000259" key="2">
    <source>
        <dbReference type="Pfam" id="PF04909"/>
    </source>
</evidence>
<proteinExistence type="inferred from homology"/>
<comment type="similarity">
    <text evidence="1">Belongs to the metallo-dependent hydrolases superfamily.</text>
</comment>
<gene>
    <name evidence="3" type="ordered locus">AS9A_2361</name>
</gene>
<protein>
    <recommendedName>
        <fullName evidence="2">Amidohydrolase-related domain-containing protein</fullName>
    </recommendedName>
</protein>
<dbReference type="PANTHER" id="PTHR43569:SF1">
    <property type="entry name" value="BLL3371 PROTEIN"/>
    <property type="match status" value="1"/>
</dbReference>
<dbReference type="EMBL" id="CP002786">
    <property type="protein sequence ID" value="AEF40808.1"/>
    <property type="molecule type" value="Genomic_DNA"/>
</dbReference>
<dbReference type="PANTHER" id="PTHR43569">
    <property type="entry name" value="AMIDOHYDROLASE"/>
    <property type="match status" value="1"/>
</dbReference>
<dbReference type="eggNOG" id="COG3618">
    <property type="taxonomic scope" value="Bacteria"/>
</dbReference>
<dbReference type="InterPro" id="IPR032466">
    <property type="entry name" value="Metal_Hydrolase"/>
</dbReference>
<accession>F6ERZ3</accession>